<dbReference type="PANTHER" id="PTHR23531:SF1">
    <property type="entry name" value="QUINOLENE RESISTANCE PROTEIN NORA"/>
    <property type="match status" value="1"/>
</dbReference>
<feature type="transmembrane region" description="Helical" evidence="5">
    <location>
        <begin position="145"/>
        <end position="165"/>
    </location>
</feature>
<evidence type="ECO:0000259" key="6">
    <source>
        <dbReference type="PROSITE" id="PS50850"/>
    </source>
</evidence>
<comment type="caution">
    <text evidence="7">The sequence shown here is derived from an EMBL/GenBank/DDBJ whole genome shotgun (WGS) entry which is preliminary data.</text>
</comment>
<dbReference type="SUPFAM" id="SSF103473">
    <property type="entry name" value="MFS general substrate transporter"/>
    <property type="match status" value="1"/>
</dbReference>
<dbReference type="AlphaFoldDB" id="A0A9X1M1E6"/>
<dbReference type="GO" id="GO:0005886">
    <property type="term" value="C:plasma membrane"/>
    <property type="evidence" value="ECO:0007669"/>
    <property type="project" value="UniProtKB-SubCell"/>
</dbReference>
<dbReference type="InterPro" id="IPR020846">
    <property type="entry name" value="MFS_dom"/>
</dbReference>
<dbReference type="CDD" id="cd17489">
    <property type="entry name" value="MFS_YfcJ_like"/>
    <property type="match status" value="1"/>
</dbReference>
<dbReference type="InterPro" id="IPR052714">
    <property type="entry name" value="MFS_Exporter"/>
</dbReference>
<dbReference type="Gene3D" id="1.20.1250.20">
    <property type="entry name" value="MFS general substrate transporter like domains"/>
    <property type="match status" value="1"/>
</dbReference>
<name>A0A9X1M1E6_9MICC</name>
<keyword evidence="2 5" id="KW-0812">Transmembrane</keyword>
<keyword evidence="3 5" id="KW-1133">Transmembrane helix</keyword>
<dbReference type="PROSITE" id="PS00216">
    <property type="entry name" value="SUGAR_TRANSPORT_1"/>
    <property type="match status" value="1"/>
</dbReference>
<proteinExistence type="predicted"/>
<protein>
    <submittedName>
        <fullName evidence="7">MFS transporter</fullName>
    </submittedName>
</protein>
<feature type="transmembrane region" description="Helical" evidence="5">
    <location>
        <begin position="306"/>
        <end position="332"/>
    </location>
</feature>
<dbReference type="PROSITE" id="PS50850">
    <property type="entry name" value="MFS"/>
    <property type="match status" value="1"/>
</dbReference>
<feature type="transmembrane region" description="Helical" evidence="5">
    <location>
        <begin position="281"/>
        <end position="300"/>
    </location>
</feature>
<evidence type="ECO:0000256" key="4">
    <source>
        <dbReference type="ARBA" id="ARBA00023136"/>
    </source>
</evidence>
<gene>
    <name evidence="7" type="ORF">LJ751_08515</name>
</gene>
<accession>A0A9X1M1E6</accession>
<evidence type="ECO:0000313" key="7">
    <source>
        <dbReference type="EMBL" id="MCC3269406.1"/>
    </source>
</evidence>
<dbReference type="RefSeq" id="WP_227907838.1">
    <property type="nucleotide sequence ID" value="NZ_CP095461.1"/>
</dbReference>
<feature type="transmembrane region" description="Helical" evidence="5">
    <location>
        <begin position="12"/>
        <end position="34"/>
    </location>
</feature>
<feature type="transmembrane region" description="Helical" evidence="5">
    <location>
        <begin position="83"/>
        <end position="101"/>
    </location>
</feature>
<evidence type="ECO:0000256" key="2">
    <source>
        <dbReference type="ARBA" id="ARBA00022692"/>
    </source>
</evidence>
<organism evidence="7 8">
    <name type="scientific">Arthrobacter gengyunqii</name>
    <dbReference type="NCBI Taxonomy" id="2886940"/>
    <lineage>
        <taxon>Bacteria</taxon>
        <taxon>Bacillati</taxon>
        <taxon>Actinomycetota</taxon>
        <taxon>Actinomycetes</taxon>
        <taxon>Micrococcales</taxon>
        <taxon>Micrococcaceae</taxon>
        <taxon>Arthrobacter</taxon>
    </lineage>
</organism>
<comment type="subcellular location">
    <subcellularLocation>
        <location evidence="1">Cell membrane</location>
        <topology evidence="1">Multi-pass membrane protein</topology>
    </subcellularLocation>
</comment>
<feature type="transmembrane region" description="Helical" evidence="5">
    <location>
        <begin position="213"/>
        <end position="236"/>
    </location>
</feature>
<dbReference type="EMBL" id="JAJFZP010000006">
    <property type="protein sequence ID" value="MCC3269406.1"/>
    <property type="molecule type" value="Genomic_DNA"/>
</dbReference>
<dbReference type="GO" id="GO:0022857">
    <property type="term" value="F:transmembrane transporter activity"/>
    <property type="evidence" value="ECO:0007669"/>
    <property type="project" value="InterPro"/>
</dbReference>
<dbReference type="Proteomes" id="UP001139264">
    <property type="component" value="Unassembled WGS sequence"/>
</dbReference>
<feature type="transmembrane region" description="Helical" evidence="5">
    <location>
        <begin position="371"/>
        <end position="389"/>
    </location>
</feature>
<dbReference type="InterPro" id="IPR005829">
    <property type="entry name" value="Sugar_transporter_CS"/>
</dbReference>
<dbReference type="InterPro" id="IPR011701">
    <property type="entry name" value="MFS"/>
</dbReference>
<dbReference type="Pfam" id="PF07690">
    <property type="entry name" value="MFS_1"/>
    <property type="match status" value="1"/>
</dbReference>
<sequence>MTRGGKTPDQKLWTKGFVLAIITNFFLSLVFYLLMTTMALYAVEQFSASDSASGFASGSFVIGALAARVFSGKFLDFIGRRRLLLGGLVVFTIAALLYPLADSLAALLAIRLLHGAAFGAASTSISASVMGLIPVRRRGEGTGYFGISTTLATAVGPFLAVLIVDTMTYDVLFLTSAACAALALVVALMLRLPERTPTPAEQARKWHLRFTDILDPAALAIASIMFVAGASYAGILTFMNSYAQEENLVAAASSFFLVYAAVVLISRLFMGRLHDVYGDNAVIYPTLVSFAVGLAMLAWAPNGLVLAAAGVFVGIGFGALVPTAQAIAVTMAPPHRVGLATSTYFIMMDAGVGLGPLALGALVSVTGFHGMYWLLAGCILATTVLYHFVHGHKHYRRSTEIPADTAA</sequence>
<evidence type="ECO:0000313" key="8">
    <source>
        <dbReference type="Proteomes" id="UP001139264"/>
    </source>
</evidence>
<dbReference type="InterPro" id="IPR036259">
    <property type="entry name" value="MFS_trans_sf"/>
</dbReference>
<feature type="transmembrane region" description="Helical" evidence="5">
    <location>
        <begin position="171"/>
        <end position="192"/>
    </location>
</feature>
<dbReference type="PANTHER" id="PTHR23531">
    <property type="entry name" value="QUINOLENE RESISTANCE PROTEIN NORA"/>
    <property type="match status" value="1"/>
</dbReference>
<keyword evidence="4 5" id="KW-0472">Membrane</keyword>
<feature type="domain" description="Major facilitator superfamily (MFS) profile" evidence="6">
    <location>
        <begin position="16"/>
        <end position="394"/>
    </location>
</feature>
<reference evidence="7" key="1">
    <citation type="submission" date="2021-10" db="EMBL/GenBank/DDBJ databases">
        <title>Novel species in genus Arthrobacter.</title>
        <authorList>
            <person name="Liu Y."/>
        </authorList>
    </citation>
    <scope>NUCLEOTIDE SEQUENCE</scope>
    <source>
        <strain evidence="7">Zg-Y809</strain>
    </source>
</reference>
<feature type="transmembrane region" description="Helical" evidence="5">
    <location>
        <begin position="54"/>
        <end position="71"/>
    </location>
</feature>
<evidence type="ECO:0000256" key="3">
    <source>
        <dbReference type="ARBA" id="ARBA00022989"/>
    </source>
</evidence>
<evidence type="ECO:0000256" key="1">
    <source>
        <dbReference type="ARBA" id="ARBA00004651"/>
    </source>
</evidence>
<evidence type="ECO:0000256" key="5">
    <source>
        <dbReference type="SAM" id="Phobius"/>
    </source>
</evidence>
<feature type="transmembrane region" description="Helical" evidence="5">
    <location>
        <begin position="344"/>
        <end position="365"/>
    </location>
</feature>
<feature type="transmembrane region" description="Helical" evidence="5">
    <location>
        <begin position="248"/>
        <end position="269"/>
    </location>
</feature>